<proteinExistence type="predicted"/>
<comment type="caution">
    <text evidence="3">The sequence shown here is derived from an EMBL/GenBank/DDBJ whole genome shotgun (WGS) entry which is preliminary data.</text>
</comment>
<dbReference type="PRINTS" id="PR00778">
    <property type="entry name" value="HTHARSR"/>
</dbReference>
<dbReference type="PANTHER" id="PTHR38600">
    <property type="entry name" value="TRANSCRIPTIONAL REGULATORY PROTEIN"/>
    <property type="match status" value="1"/>
</dbReference>
<dbReference type="Proteomes" id="UP001499930">
    <property type="component" value="Unassembled WGS sequence"/>
</dbReference>
<dbReference type="PANTHER" id="PTHR38600:SF2">
    <property type="entry name" value="SLL0088 PROTEIN"/>
    <property type="match status" value="1"/>
</dbReference>
<organism evidence="3 4">
    <name type="scientific">Streptosporangium longisporum</name>
    <dbReference type="NCBI Taxonomy" id="46187"/>
    <lineage>
        <taxon>Bacteria</taxon>
        <taxon>Bacillati</taxon>
        <taxon>Actinomycetota</taxon>
        <taxon>Actinomycetes</taxon>
        <taxon>Streptosporangiales</taxon>
        <taxon>Streptosporangiaceae</taxon>
        <taxon>Streptosporangium</taxon>
    </lineage>
</organism>
<keyword evidence="4" id="KW-1185">Reference proteome</keyword>
<dbReference type="PROSITE" id="PS50987">
    <property type="entry name" value="HTH_ARSR_2"/>
    <property type="match status" value="1"/>
</dbReference>
<evidence type="ECO:0000313" key="3">
    <source>
        <dbReference type="EMBL" id="GAA2986956.1"/>
    </source>
</evidence>
<feature type="region of interest" description="Disordered" evidence="1">
    <location>
        <begin position="109"/>
        <end position="129"/>
    </location>
</feature>
<dbReference type="InterPro" id="IPR011991">
    <property type="entry name" value="ArsR-like_HTH"/>
</dbReference>
<dbReference type="InterPro" id="IPR001845">
    <property type="entry name" value="HTH_ArsR_DNA-bd_dom"/>
</dbReference>
<sequence>MTIRVVSLIVKYMPNNGASLDRVFQALADATRRAMVERLVRGPASVSDLAHPLPMSLPAVMQHLQVLEACGLVRSEKAGRVRTCHIEPEVLRAAEDWIVRQRTPWEKRLDRLGDQLTAPPATPEQRSTS</sequence>
<dbReference type="InterPro" id="IPR036388">
    <property type="entry name" value="WH-like_DNA-bd_sf"/>
</dbReference>
<evidence type="ECO:0000259" key="2">
    <source>
        <dbReference type="PROSITE" id="PS50987"/>
    </source>
</evidence>
<dbReference type="EMBL" id="BAAAWD010000002">
    <property type="protein sequence ID" value="GAA2986956.1"/>
    <property type="molecule type" value="Genomic_DNA"/>
</dbReference>
<dbReference type="CDD" id="cd00090">
    <property type="entry name" value="HTH_ARSR"/>
    <property type="match status" value="1"/>
</dbReference>
<accession>A0ABP6K9T8</accession>
<dbReference type="Pfam" id="PF12840">
    <property type="entry name" value="HTH_20"/>
    <property type="match status" value="1"/>
</dbReference>
<dbReference type="InterPro" id="IPR036390">
    <property type="entry name" value="WH_DNA-bd_sf"/>
</dbReference>
<gene>
    <name evidence="3" type="ORF">GCM10017559_03370</name>
</gene>
<name>A0ABP6K9T8_9ACTN</name>
<evidence type="ECO:0000313" key="4">
    <source>
        <dbReference type="Proteomes" id="UP001499930"/>
    </source>
</evidence>
<dbReference type="Gene3D" id="1.10.10.10">
    <property type="entry name" value="Winged helix-like DNA-binding domain superfamily/Winged helix DNA-binding domain"/>
    <property type="match status" value="1"/>
</dbReference>
<dbReference type="NCBIfam" id="NF033788">
    <property type="entry name" value="HTH_metalloreg"/>
    <property type="match status" value="1"/>
</dbReference>
<reference evidence="4" key="1">
    <citation type="journal article" date="2019" name="Int. J. Syst. Evol. Microbiol.">
        <title>The Global Catalogue of Microorganisms (GCM) 10K type strain sequencing project: providing services to taxonomists for standard genome sequencing and annotation.</title>
        <authorList>
            <consortium name="The Broad Institute Genomics Platform"/>
            <consortium name="The Broad Institute Genome Sequencing Center for Infectious Disease"/>
            <person name="Wu L."/>
            <person name="Ma J."/>
        </authorList>
    </citation>
    <scope>NUCLEOTIDE SEQUENCE [LARGE SCALE GENOMIC DNA]</scope>
    <source>
        <strain evidence="4">JCM 3106</strain>
    </source>
</reference>
<protein>
    <submittedName>
        <fullName evidence="3">Metalloregulator ArsR/SmtB family transcription factor</fullName>
    </submittedName>
</protein>
<feature type="domain" description="HTH arsR-type" evidence="2">
    <location>
        <begin position="12"/>
        <end position="106"/>
    </location>
</feature>
<dbReference type="SMART" id="SM00418">
    <property type="entry name" value="HTH_ARSR"/>
    <property type="match status" value="1"/>
</dbReference>
<dbReference type="SUPFAM" id="SSF46785">
    <property type="entry name" value="Winged helix' DNA-binding domain"/>
    <property type="match status" value="1"/>
</dbReference>
<evidence type="ECO:0000256" key="1">
    <source>
        <dbReference type="SAM" id="MobiDB-lite"/>
    </source>
</evidence>